<accession>A0A1Y2CZ25</accession>
<sequence length="207" mass="23877">MEHDKLKEIMVEIKHPIIEEDYNQIEIATNNNINNKNQQSPITEENSKEHVITENIEVNTIITEKPNVESLSVHLSSLNNKNKNEKMIYSGSMPQSLIDKTEETLNERATEIDQSDSEINDLTLEKREITSMMDNILNEVSKNQVVSNEIAKSDMAPESETILELNKNNKNNDKNNEEQINNENSEEQINNENNNENKEQINNENKN</sequence>
<comment type="caution">
    <text evidence="2">The sequence shown here is derived from an EMBL/GenBank/DDBJ whole genome shotgun (WGS) entry which is preliminary data.</text>
</comment>
<dbReference type="Proteomes" id="UP000193920">
    <property type="component" value="Unassembled WGS sequence"/>
</dbReference>
<keyword evidence="3" id="KW-1185">Reference proteome</keyword>
<feature type="compositionally biased region" description="Low complexity" evidence="1">
    <location>
        <begin position="178"/>
        <end position="194"/>
    </location>
</feature>
<feature type="region of interest" description="Disordered" evidence="1">
    <location>
        <begin position="164"/>
        <end position="207"/>
    </location>
</feature>
<feature type="non-terminal residue" evidence="2">
    <location>
        <position position="207"/>
    </location>
</feature>
<proteinExistence type="predicted"/>
<evidence type="ECO:0000313" key="2">
    <source>
        <dbReference type="EMBL" id="ORY52260.1"/>
    </source>
</evidence>
<dbReference type="AlphaFoldDB" id="A0A1Y2CZ25"/>
<organism evidence="2 3">
    <name type="scientific">Neocallimastix californiae</name>
    <dbReference type="NCBI Taxonomy" id="1754190"/>
    <lineage>
        <taxon>Eukaryota</taxon>
        <taxon>Fungi</taxon>
        <taxon>Fungi incertae sedis</taxon>
        <taxon>Chytridiomycota</taxon>
        <taxon>Chytridiomycota incertae sedis</taxon>
        <taxon>Neocallimastigomycetes</taxon>
        <taxon>Neocallimastigales</taxon>
        <taxon>Neocallimastigaceae</taxon>
        <taxon>Neocallimastix</taxon>
    </lineage>
</organism>
<name>A0A1Y2CZ25_9FUNG</name>
<feature type="compositionally biased region" description="Basic and acidic residues" evidence="1">
    <location>
        <begin position="195"/>
        <end position="207"/>
    </location>
</feature>
<evidence type="ECO:0000313" key="3">
    <source>
        <dbReference type="Proteomes" id="UP000193920"/>
    </source>
</evidence>
<dbReference type="EMBL" id="MCOG01000093">
    <property type="protein sequence ID" value="ORY52260.1"/>
    <property type="molecule type" value="Genomic_DNA"/>
</dbReference>
<gene>
    <name evidence="2" type="ORF">LY90DRAFT_702739</name>
</gene>
<reference evidence="2 3" key="1">
    <citation type="submission" date="2016-08" db="EMBL/GenBank/DDBJ databases">
        <title>A Parts List for Fungal Cellulosomes Revealed by Comparative Genomics.</title>
        <authorList>
            <consortium name="DOE Joint Genome Institute"/>
            <person name="Haitjema C.H."/>
            <person name="Gilmore S.P."/>
            <person name="Henske J.K."/>
            <person name="Solomon K.V."/>
            <person name="De Groot R."/>
            <person name="Kuo A."/>
            <person name="Mondo S.J."/>
            <person name="Salamov A.A."/>
            <person name="Labutti K."/>
            <person name="Zhao Z."/>
            <person name="Chiniquy J."/>
            <person name="Barry K."/>
            <person name="Brewer H.M."/>
            <person name="Purvine S.O."/>
            <person name="Wright A.T."/>
            <person name="Boxma B."/>
            <person name="Van Alen T."/>
            <person name="Hackstein J.H."/>
            <person name="Baker S.E."/>
            <person name="Grigoriev I.V."/>
            <person name="O'Malley M.A."/>
        </authorList>
    </citation>
    <scope>NUCLEOTIDE SEQUENCE [LARGE SCALE GENOMIC DNA]</scope>
    <source>
        <strain evidence="2 3">G1</strain>
    </source>
</reference>
<evidence type="ECO:0000256" key="1">
    <source>
        <dbReference type="SAM" id="MobiDB-lite"/>
    </source>
</evidence>
<protein>
    <submittedName>
        <fullName evidence="2">Uncharacterized protein</fullName>
    </submittedName>
</protein>